<comment type="caution">
    <text evidence="1">The sequence shown here is derived from an EMBL/GenBank/DDBJ whole genome shotgun (WGS) entry which is preliminary data.</text>
</comment>
<keyword evidence="2" id="KW-1185">Reference proteome</keyword>
<dbReference type="EMBL" id="CAUOFW020001391">
    <property type="protein sequence ID" value="CAK9144340.1"/>
    <property type="molecule type" value="Genomic_DNA"/>
</dbReference>
<name>A0ABC8RIC7_9AQUA</name>
<protein>
    <submittedName>
        <fullName evidence="1">Uncharacterized protein</fullName>
    </submittedName>
</protein>
<organism evidence="1 2">
    <name type="scientific">Ilex paraguariensis</name>
    <name type="common">yerba mate</name>
    <dbReference type="NCBI Taxonomy" id="185542"/>
    <lineage>
        <taxon>Eukaryota</taxon>
        <taxon>Viridiplantae</taxon>
        <taxon>Streptophyta</taxon>
        <taxon>Embryophyta</taxon>
        <taxon>Tracheophyta</taxon>
        <taxon>Spermatophyta</taxon>
        <taxon>Magnoliopsida</taxon>
        <taxon>eudicotyledons</taxon>
        <taxon>Gunneridae</taxon>
        <taxon>Pentapetalae</taxon>
        <taxon>asterids</taxon>
        <taxon>campanulids</taxon>
        <taxon>Aquifoliales</taxon>
        <taxon>Aquifoliaceae</taxon>
        <taxon>Ilex</taxon>
    </lineage>
</organism>
<reference evidence="1 2" key="1">
    <citation type="submission" date="2024-02" db="EMBL/GenBank/DDBJ databases">
        <authorList>
            <person name="Vignale AGUSTIN F."/>
            <person name="Sosa J E."/>
            <person name="Modenutti C."/>
        </authorList>
    </citation>
    <scope>NUCLEOTIDE SEQUENCE [LARGE SCALE GENOMIC DNA]</scope>
</reference>
<dbReference type="Proteomes" id="UP001642360">
    <property type="component" value="Unassembled WGS sequence"/>
</dbReference>
<evidence type="ECO:0000313" key="2">
    <source>
        <dbReference type="Proteomes" id="UP001642360"/>
    </source>
</evidence>
<evidence type="ECO:0000313" key="1">
    <source>
        <dbReference type="EMBL" id="CAK9144340.1"/>
    </source>
</evidence>
<sequence>MNFLQDSSKKNQEVRPLSGVFQRDMSVEREDVPVPVNLEEIGFVPGEEARGLREVLGVEVEMETPLDIPRLPKRLALWLGRPKCSARSCWRRARRSL</sequence>
<gene>
    <name evidence="1" type="ORF">ILEXP_LOCUS12093</name>
</gene>
<dbReference type="AlphaFoldDB" id="A0ABC8RIC7"/>
<proteinExistence type="predicted"/>
<accession>A0ABC8RIC7</accession>